<protein>
    <recommendedName>
        <fullName evidence="2">Beta-lactamase-related domain-containing protein</fullName>
    </recommendedName>
</protein>
<dbReference type="SUPFAM" id="SSF56601">
    <property type="entry name" value="beta-lactamase/transpeptidase-like"/>
    <property type="match status" value="1"/>
</dbReference>
<dbReference type="InterPro" id="IPR001466">
    <property type="entry name" value="Beta-lactam-related"/>
</dbReference>
<keyword evidence="4" id="KW-1185">Reference proteome</keyword>
<organism evidence="3 4">
    <name type="scientific">Sphingomonas sanxanigenens DSM 19645 = NX02</name>
    <dbReference type="NCBI Taxonomy" id="1123269"/>
    <lineage>
        <taxon>Bacteria</taxon>
        <taxon>Pseudomonadati</taxon>
        <taxon>Pseudomonadota</taxon>
        <taxon>Alphaproteobacteria</taxon>
        <taxon>Sphingomonadales</taxon>
        <taxon>Sphingomonadaceae</taxon>
        <taxon>Sphingomonas</taxon>
    </lineage>
</organism>
<dbReference type="InterPro" id="IPR012338">
    <property type="entry name" value="Beta-lactam/transpept-like"/>
</dbReference>
<evidence type="ECO:0000313" key="4">
    <source>
        <dbReference type="Proteomes" id="UP000018851"/>
    </source>
</evidence>
<dbReference type="EMBL" id="CP006644">
    <property type="protein sequence ID" value="AHE56342.1"/>
    <property type="molecule type" value="Genomic_DNA"/>
</dbReference>
<dbReference type="Pfam" id="PF00144">
    <property type="entry name" value="Beta-lactamase"/>
    <property type="match status" value="1"/>
</dbReference>
<dbReference type="PANTHER" id="PTHR43283:SF7">
    <property type="entry name" value="BETA-LACTAMASE-RELATED DOMAIN-CONTAINING PROTEIN"/>
    <property type="match status" value="1"/>
</dbReference>
<dbReference type="HOGENOM" id="CLU_030169_0_1_5"/>
<evidence type="ECO:0000256" key="1">
    <source>
        <dbReference type="SAM" id="MobiDB-lite"/>
    </source>
</evidence>
<dbReference type="eggNOG" id="COG1680">
    <property type="taxonomic scope" value="Bacteria"/>
</dbReference>
<evidence type="ECO:0000259" key="2">
    <source>
        <dbReference type="Pfam" id="PF00144"/>
    </source>
</evidence>
<feature type="domain" description="Beta-lactamase-related" evidence="2">
    <location>
        <begin position="94"/>
        <end position="364"/>
    </location>
</feature>
<proteinExistence type="predicted"/>
<dbReference type="AlphaFoldDB" id="W0AIF2"/>
<dbReference type="Proteomes" id="UP000018851">
    <property type="component" value="Chromosome"/>
</dbReference>
<dbReference type="STRING" id="1123269.NX02_23650"/>
<name>W0AIF2_9SPHN</name>
<dbReference type="OrthoDB" id="9814204at2"/>
<dbReference type="PATRIC" id="fig|1123269.5.peg.4630"/>
<dbReference type="KEGG" id="ssan:NX02_23650"/>
<accession>W0AIF2</accession>
<dbReference type="InterPro" id="IPR050789">
    <property type="entry name" value="Diverse_Enzym_Activities"/>
</dbReference>
<dbReference type="Gene3D" id="3.40.710.10">
    <property type="entry name" value="DD-peptidase/beta-lactamase superfamily"/>
    <property type="match status" value="1"/>
</dbReference>
<feature type="region of interest" description="Disordered" evidence="1">
    <location>
        <begin position="1"/>
        <end position="24"/>
    </location>
</feature>
<sequence length="392" mass="42329">MTLPPPFDWRAAGIGPGPDVPADRRVTRDNWRTWPFTRWAFQHARELVPSRALPRAERPVPLIARPIDTAALAIDDGEGRQLDFDGFLARSYADALIILHRGEMLVEHYANGMTPATPHMAFSITKSLVGLVAERLIAAGTLDPDLRAGDVVPELRPSGFAGATLRQLLDMTDGTAFDEDYANPDADVHRYSAAYWTPAAGHGGVLAALPALVGTDALPGQAFRYRTPVGDVVGWMLRRATGKALATLVAEQVWLPAGCGDEAYMLVDTAGMEIAGTGFNATARDLARLALWLMAPDQRALVERLLAGGDRALWSAAMPPRPATGSYRGFWWIDHGAVPALVANGVYGQRLWIVPNEALAVIAFGSHPIVSNRFTEPLYDGLFASLRAILPG</sequence>
<dbReference type="PANTHER" id="PTHR43283">
    <property type="entry name" value="BETA-LACTAMASE-RELATED"/>
    <property type="match status" value="1"/>
</dbReference>
<gene>
    <name evidence="3" type="ORF">NX02_23650</name>
</gene>
<reference evidence="3 4" key="1">
    <citation type="submission" date="2013-07" db="EMBL/GenBank/DDBJ databases">
        <title>Completed genome of Sphingomonas sanxanigenens NX02.</title>
        <authorList>
            <person name="Ma T."/>
            <person name="Huang H."/>
            <person name="Wu M."/>
            <person name="Li X."/>
            <person name="Li G."/>
        </authorList>
    </citation>
    <scope>NUCLEOTIDE SEQUENCE [LARGE SCALE GENOMIC DNA]</scope>
    <source>
        <strain evidence="3 4">NX02</strain>
    </source>
</reference>
<dbReference type="RefSeq" id="WP_025294462.1">
    <property type="nucleotide sequence ID" value="NZ_CP006644.1"/>
</dbReference>
<evidence type="ECO:0000313" key="3">
    <source>
        <dbReference type="EMBL" id="AHE56342.1"/>
    </source>
</evidence>